<gene>
    <name evidence="2" type="ORF">MGYG_08218</name>
</gene>
<feature type="chain" id="PRO_5003190766" evidence="1">
    <location>
        <begin position="20"/>
        <end position="156"/>
    </location>
</feature>
<reference evidence="3" key="1">
    <citation type="journal article" date="2012" name="MBio">
        <title>Comparative genome analysis of Trichophyton rubrum and related dermatophytes reveals candidate genes involved in infection.</title>
        <authorList>
            <person name="Martinez D.A."/>
            <person name="Oliver B.G."/>
            <person name="Graeser Y."/>
            <person name="Goldberg J.M."/>
            <person name="Li W."/>
            <person name="Martinez-Rossi N.M."/>
            <person name="Monod M."/>
            <person name="Shelest E."/>
            <person name="Barton R.C."/>
            <person name="Birch E."/>
            <person name="Brakhage A.A."/>
            <person name="Chen Z."/>
            <person name="Gurr S.J."/>
            <person name="Heiman D."/>
            <person name="Heitman J."/>
            <person name="Kosti I."/>
            <person name="Rossi A."/>
            <person name="Saif S."/>
            <person name="Samalova M."/>
            <person name="Saunders C.W."/>
            <person name="Shea T."/>
            <person name="Summerbell R.C."/>
            <person name="Xu J."/>
            <person name="Young S."/>
            <person name="Zeng Q."/>
            <person name="Birren B.W."/>
            <person name="Cuomo C.A."/>
            <person name="White T.C."/>
        </authorList>
    </citation>
    <scope>NUCLEOTIDE SEQUENCE [LARGE SCALE GENOMIC DNA]</scope>
    <source>
        <strain evidence="3">ATCC MYA-4604 / CBS 118893</strain>
    </source>
</reference>
<evidence type="ECO:0000256" key="1">
    <source>
        <dbReference type="SAM" id="SignalP"/>
    </source>
</evidence>
<dbReference type="VEuPathDB" id="FungiDB:MGYG_08218"/>
<sequence>MQFTLFTIVILAFVANTYAQYESYYIRNEPLGLNVTSDDDGYVYMENGTLKYTSHAWNIYPVASDIKNWAVFEKHYGYIRFFTDSDGGVSDLGEARLYEIEKVGDYSYVIDLQSINERRQTLAWTVEKNSTDPRTYLKLRPYKRLPSQRFTITPIN</sequence>
<dbReference type="Proteomes" id="UP000002669">
    <property type="component" value="Unassembled WGS sequence"/>
</dbReference>
<organism evidence="3">
    <name type="scientific">Arthroderma gypseum (strain ATCC MYA-4604 / CBS 118893)</name>
    <name type="common">Microsporum gypseum</name>
    <dbReference type="NCBI Taxonomy" id="535722"/>
    <lineage>
        <taxon>Eukaryota</taxon>
        <taxon>Fungi</taxon>
        <taxon>Dikarya</taxon>
        <taxon>Ascomycota</taxon>
        <taxon>Pezizomycotina</taxon>
        <taxon>Eurotiomycetes</taxon>
        <taxon>Eurotiomycetidae</taxon>
        <taxon>Onygenales</taxon>
        <taxon>Arthrodermataceae</taxon>
        <taxon>Nannizzia</taxon>
    </lineage>
</organism>
<name>E4V5D0_ARTGP</name>
<protein>
    <submittedName>
        <fullName evidence="2">Uncharacterized protein</fullName>
    </submittedName>
</protein>
<dbReference type="AlphaFoldDB" id="E4V5D0"/>
<dbReference type="eggNOG" id="ENOG502T4IM">
    <property type="taxonomic scope" value="Eukaryota"/>
</dbReference>
<accession>E4V5D0</accession>
<dbReference type="EMBL" id="DS989829">
    <property type="protein sequence ID" value="EFR05204.1"/>
    <property type="molecule type" value="Genomic_DNA"/>
</dbReference>
<dbReference type="RefSeq" id="XP_003170039.1">
    <property type="nucleotide sequence ID" value="XM_003169991.1"/>
</dbReference>
<evidence type="ECO:0000313" key="2">
    <source>
        <dbReference type="EMBL" id="EFR05204.1"/>
    </source>
</evidence>
<feature type="signal peptide" evidence="1">
    <location>
        <begin position="1"/>
        <end position="19"/>
    </location>
</feature>
<keyword evidence="1" id="KW-0732">Signal</keyword>
<keyword evidence="3" id="KW-1185">Reference proteome</keyword>
<dbReference type="OrthoDB" id="4170977at2759"/>
<proteinExistence type="predicted"/>
<dbReference type="InParanoid" id="E4V5D0"/>
<evidence type="ECO:0000313" key="3">
    <source>
        <dbReference type="Proteomes" id="UP000002669"/>
    </source>
</evidence>
<dbReference type="HOGENOM" id="CLU_105108_0_0_1"/>
<dbReference type="OMA" id="IYMEPGI"/>
<dbReference type="GeneID" id="10025274"/>